<name>A0A7W5E2V3_9BACT</name>
<feature type="domain" description="3-keto-alpha-glucoside-1,2-lyase/3-keto-2-hydroxy-glucal hydratase" evidence="1">
    <location>
        <begin position="59"/>
        <end position="250"/>
    </location>
</feature>
<keyword evidence="3" id="KW-1185">Reference proteome</keyword>
<dbReference type="Pfam" id="PF06439">
    <property type="entry name" value="3keto-disac_hyd"/>
    <property type="match status" value="1"/>
</dbReference>
<protein>
    <recommendedName>
        <fullName evidence="1">3-keto-alpha-glucoside-1,2-lyase/3-keto-2-hydroxy-glucal hydratase domain-containing protein</fullName>
    </recommendedName>
</protein>
<gene>
    <name evidence="2" type="ORF">FHS27_004939</name>
</gene>
<proteinExistence type="predicted"/>
<evidence type="ECO:0000313" key="2">
    <source>
        <dbReference type="EMBL" id="MBB3209103.1"/>
    </source>
</evidence>
<dbReference type="EMBL" id="JACHXU010000020">
    <property type="protein sequence ID" value="MBB3209103.1"/>
    <property type="molecule type" value="Genomic_DNA"/>
</dbReference>
<comment type="caution">
    <text evidence="2">The sequence shown here is derived from an EMBL/GenBank/DDBJ whole genome shotgun (WGS) entry which is preliminary data.</text>
</comment>
<accession>A0A7W5E2V3</accession>
<evidence type="ECO:0000313" key="3">
    <source>
        <dbReference type="Proteomes" id="UP000536179"/>
    </source>
</evidence>
<reference evidence="2 3" key="1">
    <citation type="submission" date="2020-08" db="EMBL/GenBank/DDBJ databases">
        <title>Genomic Encyclopedia of Type Strains, Phase III (KMG-III): the genomes of soil and plant-associated and newly described type strains.</title>
        <authorList>
            <person name="Whitman W."/>
        </authorList>
    </citation>
    <scope>NUCLEOTIDE SEQUENCE [LARGE SCALE GENOMIC DNA]</scope>
    <source>
        <strain evidence="2 3">CECT 8075</strain>
    </source>
</reference>
<sequence>MKIDVLLTPSLAILFAAEIMFTAAFNLPCAYSQVPQVDSATDTAVGEVPGGSESLITNDLAAGWTGSLADWRVEDGVLIGTADGSLKQNRFIVSKTPPVQDFELNVDVWVSESGNSGLQYRSEVLDEIGPDVMTGYQCDVVAKVPKYNGMLYEERGRRILCHTGESVITDASGQGWVLPDATSPPPVFPAEQWHRYRVVVRGNHHQHWIDDTLTADHLDLDPKGRRLSGKIGAQVHVGPAMEVRYRNFFLTRLSPTTTPDDEAEVPDNAIKIVPQGGWKKKK</sequence>
<organism evidence="2 3">
    <name type="scientific">Aporhodopirellula rubra</name>
    <dbReference type="NCBI Taxonomy" id="980271"/>
    <lineage>
        <taxon>Bacteria</taxon>
        <taxon>Pseudomonadati</taxon>
        <taxon>Planctomycetota</taxon>
        <taxon>Planctomycetia</taxon>
        <taxon>Pirellulales</taxon>
        <taxon>Pirellulaceae</taxon>
        <taxon>Aporhodopirellula</taxon>
    </lineage>
</organism>
<dbReference type="Gene3D" id="2.60.120.560">
    <property type="entry name" value="Exo-inulinase, domain 1"/>
    <property type="match status" value="1"/>
</dbReference>
<dbReference type="GO" id="GO:0016787">
    <property type="term" value="F:hydrolase activity"/>
    <property type="evidence" value="ECO:0007669"/>
    <property type="project" value="InterPro"/>
</dbReference>
<dbReference type="RefSeq" id="WP_246420654.1">
    <property type="nucleotide sequence ID" value="NZ_JACHXU010000020.1"/>
</dbReference>
<dbReference type="AlphaFoldDB" id="A0A7W5E2V3"/>
<dbReference type="InterPro" id="IPR010496">
    <property type="entry name" value="AL/BT2_dom"/>
</dbReference>
<dbReference type="Proteomes" id="UP000536179">
    <property type="component" value="Unassembled WGS sequence"/>
</dbReference>
<evidence type="ECO:0000259" key="1">
    <source>
        <dbReference type="Pfam" id="PF06439"/>
    </source>
</evidence>